<sequence>MVAGLMSARDILAQCEAFAKRYAEDRLRPYIIRLSKPGAIGSSPKEINDAVWGTVKVSPLEVVVIDSPLVQRLRLIKQLGVVHWIYPGASHSRFEHTLGVLHQAQQLIVSINQASGTSPANSPIDSSRAQLVRLCALVHDIGHGVFSHVSEHSLVRRTDLRLALAEFATDKGIDKVQLSELIAHDIVGAPAFIEMISVALDRIEHPLRYGVGAKETAQHVCSLIQKAIVGHHIDDQVPLLHEIITGPFDADKLDYYVRDAHHAGVPSLLDISRLLQKIVTKTVPMKDVPGDIKRALKGGRDNCDLFGLKWSGAAILDELHLARVLLYAKIYRQKKVLAVEAMIDAIFEALGTVDGVSPLNLIELCYKISDDQFIVSEASAIFEAASIKPSSPGLFNFVGGTLRRLRDRDLFVTSLALLEKYPDDPWQSDKKQVLGLTTLAADCENTQKRGELRQGIASELALLAGVLPDAIDDVPTNTLQYGVVISAKPRLSGGTEIDRALILQNNKFIRGRDLDRINQPAWADAYNFGSPQAHIFAPRETALATFVAAERYIRTKYNAVLPRSAIELSKQNSSDVTALKRRLEAVGWYKGIPIDIRPIPARLEMADVFDRVEALAIKLETIDEPVGTTIPRRAPKMRDRILDWLKQFRHDESIERALSMLESLKILSREDNFEALRTFIDKYPQFKGATIIPLGDLKDSGTVQAYISRDLESVFPRTLTVEQAAERGGDEPLVFIDDLIGSGGQASDLIGSWFDNEQLKQEQLGENRLPFNAREQDFLKSRPVAFVFLTGWTDGRRRLQEAADAVGMNAVVYVHIDEGKLPFAFKNIEDGSPQARFRDQCRQIGAALLESNGKDAGKQRDRALGYGNRAMLLATRLNVPTQTLTCIWMDGRYNGVDWHALIRRRKKN</sequence>
<dbReference type="InterPro" id="IPR056920">
    <property type="entry name" value="PRTase-CE"/>
</dbReference>
<accession>A0A2U8WVY4</accession>
<dbReference type="InterPro" id="IPR006674">
    <property type="entry name" value="HD_domain"/>
</dbReference>
<evidence type="ECO:0000259" key="1">
    <source>
        <dbReference type="PROSITE" id="PS51831"/>
    </source>
</evidence>
<gene>
    <name evidence="2" type="ORF">DK419_26710</name>
</gene>
<dbReference type="PANTHER" id="PTHR11373">
    <property type="entry name" value="DEOXYNUCLEOSIDE TRIPHOSPHATE TRIPHOSPHOHYDROLASE"/>
    <property type="match status" value="1"/>
</dbReference>
<dbReference type="OrthoDB" id="9803619at2"/>
<dbReference type="GO" id="GO:0008832">
    <property type="term" value="F:dGTPase activity"/>
    <property type="evidence" value="ECO:0007669"/>
    <property type="project" value="TreeGrafter"/>
</dbReference>
<dbReference type="Proteomes" id="UP000245444">
    <property type="component" value="Chromosome"/>
</dbReference>
<dbReference type="Gene3D" id="1.10.3210.10">
    <property type="entry name" value="Hypothetical protein af1432"/>
    <property type="match status" value="1"/>
</dbReference>
<dbReference type="InterPro" id="IPR003607">
    <property type="entry name" value="HD/PDEase_dom"/>
</dbReference>
<evidence type="ECO:0000313" key="3">
    <source>
        <dbReference type="Proteomes" id="UP000245444"/>
    </source>
</evidence>
<organism evidence="2 3">
    <name type="scientific">Methylobacterium terrae</name>
    <dbReference type="NCBI Taxonomy" id="2202827"/>
    <lineage>
        <taxon>Bacteria</taxon>
        <taxon>Pseudomonadati</taxon>
        <taxon>Pseudomonadota</taxon>
        <taxon>Alphaproteobacteria</taxon>
        <taxon>Hyphomicrobiales</taxon>
        <taxon>Methylobacteriaceae</taxon>
        <taxon>Methylobacterium</taxon>
    </lineage>
</organism>
<evidence type="ECO:0000313" key="2">
    <source>
        <dbReference type="EMBL" id="AWN50277.1"/>
    </source>
</evidence>
<dbReference type="Pfam" id="PF24390">
    <property type="entry name" value="PRTase-CE"/>
    <property type="match status" value="1"/>
</dbReference>
<dbReference type="Pfam" id="PF01966">
    <property type="entry name" value="HD"/>
    <property type="match status" value="1"/>
</dbReference>
<reference evidence="2 3" key="1">
    <citation type="submission" date="2018-05" db="EMBL/GenBank/DDBJ databases">
        <title>Complete Genome Sequence of Methylobacterium sp. 17Sr1-28.</title>
        <authorList>
            <person name="Srinivasan S."/>
        </authorList>
    </citation>
    <scope>NUCLEOTIDE SEQUENCE [LARGE SCALE GENOMIC DNA]</scope>
    <source>
        <strain evidence="2 3">17Sr1-28</strain>
    </source>
</reference>
<dbReference type="CDD" id="cd00077">
    <property type="entry name" value="HDc"/>
    <property type="match status" value="1"/>
</dbReference>
<dbReference type="AlphaFoldDB" id="A0A2U8WVY4"/>
<dbReference type="SMART" id="SM00471">
    <property type="entry name" value="HDc"/>
    <property type="match status" value="1"/>
</dbReference>
<dbReference type="PROSITE" id="PS51831">
    <property type="entry name" value="HD"/>
    <property type="match status" value="1"/>
</dbReference>
<dbReference type="GO" id="GO:0006203">
    <property type="term" value="P:dGTP catabolic process"/>
    <property type="evidence" value="ECO:0007669"/>
    <property type="project" value="TreeGrafter"/>
</dbReference>
<proteinExistence type="predicted"/>
<keyword evidence="3" id="KW-1185">Reference proteome</keyword>
<dbReference type="EMBL" id="CP029553">
    <property type="protein sequence ID" value="AWN50277.1"/>
    <property type="molecule type" value="Genomic_DNA"/>
</dbReference>
<protein>
    <recommendedName>
        <fullName evidence="1">HD domain-containing protein</fullName>
    </recommendedName>
</protein>
<feature type="domain" description="HD" evidence="1">
    <location>
        <begin position="93"/>
        <end position="256"/>
    </location>
</feature>
<dbReference type="KEGG" id="mtea:DK419_26710"/>
<name>A0A2U8WVY4_9HYPH</name>
<dbReference type="InterPro" id="IPR050135">
    <property type="entry name" value="dGTPase-like"/>
</dbReference>
<dbReference type="SUPFAM" id="SSF109604">
    <property type="entry name" value="HD-domain/PDEase-like"/>
    <property type="match status" value="1"/>
</dbReference>
<dbReference type="PANTHER" id="PTHR11373:SF4">
    <property type="entry name" value="DEOXYNUCLEOSIDE TRIPHOSPHATE TRIPHOSPHOHYDROLASE SAMHD1"/>
    <property type="match status" value="1"/>
</dbReference>